<dbReference type="AlphaFoldDB" id="A0A0F9J004"/>
<gene>
    <name evidence="1" type="ORF">LCGC14_1516910</name>
</gene>
<comment type="caution">
    <text evidence="1">The sequence shown here is derived from an EMBL/GenBank/DDBJ whole genome shotgun (WGS) entry which is preliminary data.</text>
</comment>
<evidence type="ECO:0000313" key="1">
    <source>
        <dbReference type="EMBL" id="KKM62908.1"/>
    </source>
</evidence>
<accession>A0A0F9J004</accession>
<organism evidence="1">
    <name type="scientific">marine sediment metagenome</name>
    <dbReference type="NCBI Taxonomy" id="412755"/>
    <lineage>
        <taxon>unclassified sequences</taxon>
        <taxon>metagenomes</taxon>
        <taxon>ecological metagenomes</taxon>
    </lineage>
</organism>
<sequence length="57" mass="6522">MIKIPIPHKGERRKDFINRCIPIVIREGTAKDGSQGAAICNSIWRRGIKNGKKQKHR</sequence>
<proteinExistence type="predicted"/>
<protein>
    <submittedName>
        <fullName evidence="1">Uncharacterized protein</fullName>
    </submittedName>
</protein>
<reference evidence="1" key="1">
    <citation type="journal article" date="2015" name="Nature">
        <title>Complex archaea that bridge the gap between prokaryotes and eukaryotes.</title>
        <authorList>
            <person name="Spang A."/>
            <person name="Saw J.H."/>
            <person name="Jorgensen S.L."/>
            <person name="Zaremba-Niedzwiedzka K."/>
            <person name="Martijn J."/>
            <person name="Lind A.E."/>
            <person name="van Eijk R."/>
            <person name="Schleper C."/>
            <person name="Guy L."/>
            <person name="Ettema T.J."/>
        </authorList>
    </citation>
    <scope>NUCLEOTIDE SEQUENCE</scope>
</reference>
<name>A0A0F9J004_9ZZZZ</name>
<dbReference type="EMBL" id="LAZR01011204">
    <property type="protein sequence ID" value="KKM62908.1"/>
    <property type="molecule type" value="Genomic_DNA"/>
</dbReference>